<proteinExistence type="predicted"/>
<sequence>NIIEFPLTIFKFSKIKIPISGGFYLRIFPYFILKLLLRRINSKKRPFIIYFHPWETYFKTPKIRNISFRNYFITYYGINNCLKKIESLLQDFEFEPSISIINRNL</sequence>
<name>X1AYI2_9ZZZZ</name>
<feature type="domain" description="DUF3473" evidence="2">
    <location>
        <begin position="2"/>
        <end position="96"/>
    </location>
</feature>
<accession>X1AYI2</accession>
<evidence type="ECO:0000256" key="1">
    <source>
        <dbReference type="SAM" id="Phobius"/>
    </source>
</evidence>
<comment type="caution">
    <text evidence="3">The sequence shown here is derived from an EMBL/GenBank/DDBJ whole genome shotgun (WGS) entry which is preliminary data.</text>
</comment>
<evidence type="ECO:0000259" key="2">
    <source>
        <dbReference type="Pfam" id="PF11959"/>
    </source>
</evidence>
<keyword evidence="1" id="KW-0812">Transmembrane</keyword>
<keyword evidence="1" id="KW-1133">Transmembrane helix</keyword>
<reference evidence="3" key="1">
    <citation type="journal article" date="2014" name="Front. Microbiol.">
        <title>High frequency of phylogenetically diverse reductive dehalogenase-homologous genes in deep subseafloor sedimentary metagenomes.</title>
        <authorList>
            <person name="Kawai M."/>
            <person name="Futagami T."/>
            <person name="Toyoda A."/>
            <person name="Takaki Y."/>
            <person name="Nishi S."/>
            <person name="Hori S."/>
            <person name="Arai W."/>
            <person name="Tsubouchi T."/>
            <person name="Morono Y."/>
            <person name="Uchiyama I."/>
            <person name="Ito T."/>
            <person name="Fujiyama A."/>
            <person name="Inagaki F."/>
            <person name="Takami H."/>
        </authorList>
    </citation>
    <scope>NUCLEOTIDE SEQUENCE</scope>
    <source>
        <strain evidence="3">Expedition CK06-06</strain>
    </source>
</reference>
<feature type="transmembrane region" description="Helical" evidence="1">
    <location>
        <begin position="17"/>
        <end position="37"/>
    </location>
</feature>
<dbReference type="EMBL" id="BART01018255">
    <property type="protein sequence ID" value="GAG87835.1"/>
    <property type="molecule type" value="Genomic_DNA"/>
</dbReference>
<gene>
    <name evidence="3" type="ORF">S01H4_34495</name>
</gene>
<dbReference type="AlphaFoldDB" id="X1AYI2"/>
<feature type="non-terminal residue" evidence="3">
    <location>
        <position position="1"/>
    </location>
</feature>
<keyword evidence="1" id="KW-0472">Membrane</keyword>
<dbReference type="Pfam" id="PF11959">
    <property type="entry name" value="DUF3473"/>
    <property type="match status" value="1"/>
</dbReference>
<organism evidence="3">
    <name type="scientific">marine sediment metagenome</name>
    <dbReference type="NCBI Taxonomy" id="412755"/>
    <lineage>
        <taxon>unclassified sequences</taxon>
        <taxon>metagenomes</taxon>
        <taxon>ecological metagenomes</taxon>
    </lineage>
</organism>
<evidence type="ECO:0000313" key="3">
    <source>
        <dbReference type="EMBL" id="GAG87835.1"/>
    </source>
</evidence>
<protein>
    <recommendedName>
        <fullName evidence="2">DUF3473 domain-containing protein</fullName>
    </recommendedName>
</protein>
<dbReference type="InterPro" id="IPR022560">
    <property type="entry name" value="DUF3473"/>
</dbReference>